<dbReference type="GO" id="GO:0005829">
    <property type="term" value="C:cytosol"/>
    <property type="evidence" value="ECO:0007669"/>
    <property type="project" value="TreeGrafter"/>
</dbReference>
<protein>
    <recommendedName>
        <fullName evidence="2">Nucleoid-associated protein F0Q34_07130</fullName>
    </recommendedName>
</protein>
<dbReference type="GO" id="GO:0043590">
    <property type="term" value="C:bacterial nucleoid"/>
    <property type="evidence" value="ECO:0007669"/>
    <property type="project" value="UniProtKB-UniRule"/>
</dbReference>
<keyword evidence="1 2" id="KW-0238">DNA-binding</keyword>
<sequence>MKNLGAMMKQAQQMQAKMQEMQAKLDAMTVDGASGGGMVKVTLTGKGDMKKLSIDPSLVDPEEREVLEDLIVAAHADAKQKVEAMMAEEMQKATAGLNIPGLGGGLGGLGGFKLPF</sequence>
<dbReference type="InterPro" id="IPR004401">
    <property type="entry name" value="YbaB/EbfC"/>
</dbReference>
<dbReference type="NCBIfam" id="TIGR00103">
    <property type="entry name" value="DNA_YbaB_EbfC"/>
    <property type="match status" value="1"/>
</dbReference>
<dbReference type="PANTHER" id="PTHR33449:SF1">
    <property type="entry name" value="NUCLEOID-ASSOCIATED PROTEIN YBAB"/>
    <property type="match status" value="1"/>
</dbReference>
<comment type="subcellular location">
    <subcellularLocation>
        <location evidence="2">Cytoplasm</location>
        <location evidence="2">Nucleoid</location>
    </subcellularLocation>
</comment>
<comment type="function">
    <text evidence="2">Binds to DNA and alters its conformation. May be involved in regulation of gene expression, nucleoid organization and DNA protection.</text>
</comment>
<proteinExistence type="inferred from homology"/>
<feature type="coiled-coil region" evidence="3">
    <location>
        <begin position="4"/>
        <end position="31"/>
    </location>
</feature>
<gene>
    <name evidence="4" type="ORF">F0Q34_07130</name>
</gene>
<dbReference type="HAMAP" id="MF_00274">
    <property type="entry name" value="DNA_YbaB_EbfC"/>
    <property type="match status" value="1"/>
</dbReference>
<dbReference type="InterPro" id="IPR036894">
    <property type="entry name" value="YbaB-like_sf"/>
</dbReference>
<comment type="subunit">
    <text evidence="2">Homodimer.</text>
</comment>
<dbReference type="AlphaFoldDB" id="A0A5B2TH68"/>
<evidence type="ECO:0000313" key="4">
    <source>
        <dbReference type="EMBL" id="KAA2213822.1"/>
    </source>
</evidence>
<dbReference type="OrthoDB" id="9803080at2"/>
<name>A0A5B2TH68_9PROT</name>
<dbReference type="SUPFAM" id="SSF82607">
    <property type="entry name" value="YbaB-like"/>
    <property type="match status" value="1"/>
</dbReference>
<dbReference type="Gene3D" id="3.30.1310.10">
    <property type="entry name" value="Nucleoid-associated protein YbaB-like domain"/>
    <property type="match status" value="1"/>
</dbReference>
<comment type="caution">
    <text evidence="4">The sequence shown here is derived from an EMBL/GenBank/DDBJ whole genome shotgun (WGS) entry which is preliminary data.</text>
</comment>
<dbReference type="GO" id="GO:0003677">
    <property type="term" value="F:DNA binding"/>
    <property type="evidence" value="ECO:0007669"/>
    <property type="project" value="UniProtKB-UniRule"/>
</dbReference>
<accession>A0A5B2TH68</accession>
<evidence type="ECO:0000256" key="1">
    <source>
        <dbReference type="ARBA" id="ARBA00023125"/>
    </source>
</evidence>
<keyword evidence="5" id="KW-1185">Reference proteome</keyword>
<evidence type="ECO:0000256" key="3">
    <source>
        <dbReference type="SAM" id="Coils"/>
    </source>
</evidence>
<reference evidence="4 5" key="1">
    <citation type="journal article" date="2015" name="Int. J. Syst. Evol. Microbiol.">
        <title>Roseomonas oryzae sp. nov., isolated from paddy rhizosphere soil.</title>
        <authorList>
            <person name="Ramaprasad E.V."/>
            <person name="Sasikala Ch."/>
            <person name="Ramana Ch.V."/>
        </authorList>
    </citation>
    <scope>NUCLEOTIDE SEQUENCE [LARGE SCALE GENOMIC DNA]</scope>
    <source>
        <strain evidence="4 5">KCTC 42542</strain>
    </source>
</reference>
<keyword evidence="3" id="KW-0175">Coiled coil</keyword>
<organism evidence="4 5">
    <name type="scientific">Teichococcus oryzae</name>
    <dbReference type="NCBI Taxonomy" id="1608942"/>
    <lineage>
        <taxon>Bacteria</taxon>
        <taxon>Pseudomonadati</taxon>
        <taxon>Pseudomonadota</taxon>
        <taxon>Alphaproteobacteria</taxon>
        <taxon>Acetobacterales</taxon>
        <taxon>Roseomonadaceae</taxon>
        <taxon>Roseomonas</taxon>
    </lineage>
</organism>
<dbReference type="EMBL" id="VUKA01000002">
    <property type="protein sequence ID" value="KAA2213822.1"/>
    <property type="molecule type" value="Genomic_DNA"/>
</dbReference>
<evidence type="ECO:0000256" key="2">
    <source>
        <dbReference type="HAMAP-Rule" id="MF_00274"/>
    </source>
</evidence>
<evidence type="ECO:0000313" key="5">
    <source>
        <dbReference type="Proteomes" id="UP000322110"/>
    </source>
</evidence>
<keyword evidence="2" id="KW-0963">Cytoplasm</keyword>
<dbReference type="Pfam" id="PF02575">
    <property type="entry name" value="YbaB_DNA_bd"/>
    <property type="match status" value="1"/>
</dbReference>
<dbReference type="Proteomes" id="UP000322110">
    <property type="component" value="Unassembled WGS sequence"/>
</dbReference>
<dbReference type="PIRSF" id="PIRSF004555">
    <property type="entry name" value="UCP004555"/>
    <property type="match status" value="1"/>
</dbReference>
<comment type="similarity">
    <text evidence="2">Belongs to the YbaB/EbfC family.</text>
</comment>
<dbReference type="RefSeq" id="WP_149811478.1">
    <property type="nucleotide sequence ID" value="NZ_VUKA01000002.1"/>
</dbReference>
<dbReference type="PANTHER" id="PTHR33449">
    <property type="entry name" value="NUCLEOID-ASSOCIATED PROTEIN YBAB"/>
    <property type="match status" value="1"/>
</dbReference>